<organism evidence="1 2">
    <name type="scientific">Solanum commersonii</name>
    <name type="common">Commerson's wild potato</name>
    <name type="synonym">Commerson's nightshade</name>
    <dbReference type="NCBI Taxonomy" id="4109"/>
    <lineage>
        <taxon>Eukaryota</taxon>
        <taxon>Viridiplantae</taxon>
        <taxon>Streptophyta</taxon>
        <taxon>Embryophyta</taxon>
        <taxon>Tracheophyta</taxon>
        <taxon>Spermatophyta</taxon>
        <taxon>Magnoliopsida</taxon>
        <taxon>eudicotyledons</taxon>
        <taxon>Gunneridae</taxon>
        <taxon>Pentapetalae</taxon>
        <taxon>asterids</taxon>
        <taxon>lamiids</taxon>
        <taxon>Solanales</taxon>
        <taxon>Solanaceae</taxon>
        <taxon>Solanoideae</taxon>
        <taxon>Solaneae</taxon>
        <taxon>Solanum</taxon>
    </lineage>
</organism>
<dbReference type="EMBL" id="JACXVP010000002">
    <property type="protein sequence ID" value="KAG5625514.1"/>
    <property type="molecule type" value="Genomic_DNA"/>
</dbReference>
<proteinExistence type="predicted"/>
<evidence type="ECO:0000313" key="1">
    <source>
        <dbReference type="EMBL" id="KAG5625514.1"/>
    </source>
</evidence>
<accession>A0A9J6AN10</accession>
<protein>
    <submittedName>
        <fullName evidence="1">Uncharacterized protein</fullName>
    </submittedName>
</protein>
<comment type="caution">
    <text evidence="1">The sequence shown here is derived from an EMBL/GenBank/DDBJ whole genome shotgun (WGS) entry which is preliminary data.</text>
</comment>
<gene>
    <name evidence="1" type="ORF">H5410_010732</name>
</gene>
<evidence type="ECO:0000313" key="2">
    <source>
        <dbReference type="Proteomes" id="UP000824120"/>
    </source>
</evidence>
<dbReference type="AlphaFoldDB" id="A0A9J6AN10"/>
<dbReference type="Proteomes" id="UP000824120">
    <property type="component" value="Chromosome 2"/>
</dbReference>
<keyword evidence="2" id="KW-1185">Reference proteome</keyword>
<sequence length="130" mass="14136">MVIVVSVRILMDNYQKLKDSTLLATAARSCPAHRAHIGIFIISVGVLDRSVVFCGACGLAYVPVQNLFLQVLFTGFRHDLQKLTGLRIFSSQAGAIHDAKGYTVKILGTDISLMPNKDAYFQIGYASCLG</sequence>
<name>A0A9J6AN10_SOLCO</name>
<reference evidence="1 2" key="1">
    <citation type="submission" date="2020-09" db="EMBL/GenBank/DDBJ databases">
        <title>De no assembly of potato wild relative species, Solanum commersonii.</title>
        <authorList>
            <person name="Cho K."/>
        </authorList>
    </citation>
    <scope>NUCLEOTIDE SEQUENCE [LARGE SCALE GENOMIC DNA]</scope>
    <source>
        <strain evidence="1">LZ3.2</strain>
        <tissue evidence="1">Leaf</tissue>
    </source>
</reference>